<gene>
    <name evidence="8" type="primary">TAF4_4</name>
    <name evidence="8" type="ORF">N1851_025373</name>
</gene>
<feature type="domain" description="TAFH" evidence="7">
    <location>
        <begin position="293"/>
        <end position="390"/>
    </location>
</feature>
<keyword evidence="3" id="KW-0805">Transcription regulation</keyword>
<evidence type="ECO:0000256" key="1">
    <source>
        <dbReference type="ARBA" id="ARBA00004123"/>
    </source>
</evidence>
<comment type="similarity">
    <text evidence="2">Belongs to the TAF4 family.</text>
</comment>
<evidence type="ECO:0000256" key="2">
    <source>
        <dbReference type="ARBA" id="ARBA00006178"/>
    </source>
</evidence>
<sequence>MSSAHTSGGSASGGAAAAATGGPGSPQGLPGAATPPPHSVIQTRVTTSQAGGPVTTTATPVPVPARTPAMHTTPGPPAAAADVALNGTTNNNNNNAAAAGQPTSVRPPPVNNGQQQPAVVSLGAIRTEPPKPVAQHQGPSPAAGPRTVGPAPGPGRDAAADPPSCWPRGCRRPPHRDRLTESGQLLMIHQQALAQMQAQAAAAAAAPRPATPTATPPAQAPGLPMGSRHMAPGSMVRQGSPGVATSVPPTTALHRPPVLQSSGGSALPGIAPRTGPQTTGTTVTSGPISNETMENVKKCRNFLSTLIKLASTGKQSAETADNVKELVKQLLEGKLEAEDFTSKLYSELNSSPQPYLVPFLKKPPGSEAADPQCSGVRPAESHPPPACCLYPAARPNLSPLRPLWSWAAPAPRITTVVARPQIQPGISRPGPTNQMLLQAQPQAAVMRPQVTMATTPVVTPRNQTPGQIILGPQQLRQLNTGPPGRTAVLPVSKPVPPATLSPAQKNKLKEAVATFKDDDDINDVASMAGVNLTEENARILATNSELVGAVTRSCKDEAFLSTTMLQKRMVEIGKRFGVTELGIDVVTYVSHAHQQRLQKPSGKGFSRGANTRTLASRLVHN</sequence>
<evidence type="ECO:0000256" key="4">
    <source>
        <dbReference type="ARBA" id="ARBA00023163"/>
    </source>
</evidence>
<feature type="region of interest" description="Disordered" evidence="6">
    <location>
        <begin position="269"/>
        <end position="289"/>
    </location>
</feature>
<name>A0AA47MDY4_MERPO</name>
<dbReference type="GO" id="GO:0046982">
    <property type="term" value="F:protein heterodimerization activity"/>
    <property type="evidence" value="ECO:0007669"/>
    <property type="project" value="InterPro"/>
</dbReference>
<evidence type="ECO:0000259" key="7">
    <source>
        <dbReference type="PROSITE" id="PS51119"/>
    </source>
</evidence>
<evidence type="ECO:0000256" key="6">
    <source>
        <dbReference type="SAM" id="MobiDB-lite"/>
    </source>
</evidence>
<evidence type="ECO:0000256" key="5">
    <source>
        <dbReference type="ARBA" id="ARBA00023242"/>
    </source>
</evidence>
<dbReference type="GO" id="GO:0006355">
    <property type="term" value="P:regulation of DNA-templated transcription"/>
    <property type="evidence" value="ECO:0007669"/>
    <property type="project" value="UniProtKB-ARBA"/>
</dbReference>
<feature type="compositionally biased region" description="Low complexity" evidence="6">
    <location>
        <begin position="199"/>
        <end position="213"/>
    </location>
</feature>
<feature type="compositionally biased region" description="Low complexity" evidence="6">
    <location>
        <begin position="272"/>
        <end position="287"/>
    </location>
</feature>
<proteinExistence type="inferred from homology"/>
<comment type="caution">
    <text evidence="8">The sequence shown here is derived from an EMBL/GenBank/DDBJ whole genome shotgun (WGS) entry which is preliminary data.</text>
</comment>
<feature type="compositionally biased region" description="Low complexity" evidence="6">
    <location>
        <begin position="1"/>
        <end position="20"/>
    </location>
</feature>
<dbReference type="FunFam" id="1.10.20.10:FF:000015">
    <property type="entry name" value="Transcription initiation factor TFIID subunit 4B"/>
    <property type="match status" value="1"/>
</dbReference>
<dbReference type="PANTHER" id="PTHR15138:SF18">
    <property type="entry name" value="TATA-BOX BINDING PROTEIN ASSOCIATED FACTOR 4"/>
    <property type="match status" value="1"/>
</dbReference>
<evidence type="ECO:0000313" key="9">
    <source>
        <dbReference type="Proteomes" id="UP001174136"/>
    </source>
</evidence>
<keyword evidence="5" id="KW-0539">Nucleus</keyword>
<feature type="region of interest" description="Disordered" evidence="6">
    <location>
        <begin position="597"/>
        <end position="621"/>
    </location>
</feature>
<dbReference type="Gene3D" id="1.10.20.10">
    <property type="entry name" value="Histone, subunit A"/>
    <property type="match status" value="1"/>
</dbReference>
<evidence type="ECO:0000313" key="8">
    <source>
        <dbReference type="EMBL" id="KAK0138304.1"/>
    </source>
</evidence>
<feature type="region of interest" description="Disordered" evidence="6">
    <location>
        <begin position="199"/>
        <end position="220"/>
    </location>
</feature>
<dbReference type="GO" id="GO:0006367">
    <property type="term" value="P:transcription initiation at RNA polymerase II promoter"/>
    <property type="evidence" value="ECO:0007669"/>
    <property type="project" value="TreeGrafter"/>
</dbReference>
<keyword evidence="4" id="KW-0804">Transcription</keyword>
<dbReference type="Gene3D" id="1.20.120.1110">
    <property type="entry name" value="TAFH/NHR1 domain"/>
    <property type="match status" value="1"/>
</dbReference>
<feature type="compositionally biased region" description="Low complexity" evidence="6">
    <location>
        <begin position="53"/>
        <end position="69"/>
    </location>
</feature>
<dbReference type="SUPFAM" id="SSF47113">
    <property type="entry name" value="Histone-fold"/>
    <property type="match status" value="1"/>
</dbReference>
<dbReference type="SUPFAM" id="SSF158553">
    <property type="entry name" value="TAFH domain-like"/>
    <property type="match status" value="1"/>
</dbReference>
<feature type="region of interest" description="Disordered" evidence="6">
    <location>
        <begin position="1"/>
        <end position="115"/>
    </location>
</feature>
<dbReference type="GO" id="GO:0016251">
    <property type="term" value="F:RNA polymerase II general transcription initiation factor activity"/>
    <property type="evidence" value="ECO:0007669"/>
    <property type="project" value="TreeGrafter"/>
</dbReference>
<dbReference type="InterPro" id="IPR003894">
    <property type="entry name" value="TAFH_NHR1"/>
</dbReference>
<dbReference type="PANTHER" id="PTHR15138">
    <property type="entry name" value="TRANSCRIPTION INITIATION FACTOR TFIID SUBUNIT 4"/>
    <property type="match status" value="1"/>
</dbReference>
<dbReference type="Proteomes" id="UP001174136">
    <property type="component" value="Unassembled WGS sequence"/>
</dbReference>
<feature type="compositionally biased region" description="Low complexity" evidence="6">
    <location>
        <begin position="86"/>
        <end position="100"/>
    </location>
</feature>
<dbReference type="Pfam" id="PF05236">
    <property type="entry name" value="TAF4"/>
    <property type="match status" value="1"/>
</dbReference>
<dbReference type="EMBL" id="JAOPHQ010004669">
    <property type="protein sequence ID" value="KAK0138304.1"/>
    <property type="molecule type" value="Genomic_DNA"/>
</dbReference>
<dbReference type="InterPro" id="IPR007900">
    <property type="entry name" value="TAF4_C"/>
</dbReference>
<keyword evidence="9" id="KW-1185">Reference proteome</keyword>
<dbReference type="GO" id="GO:0005669">
    <property type="term" value="C:transcription factor TFIID complex"/>
    <property type="evidence" value="ECO:0007669"/>
    <property type="project" value="InterPro"/>
</dbReference>
<accession>A0AA47MDY4</accession>
<dbReference type="PROSITE" id="PS51119">
    <property type="entry name" value="TAFH"/>
    <property type="match status" value="1"/>
</dbReference>
<feature type="compositionally biased region" description="Polar residues" evidence="6">
    <location>
        <begin position="40"/>
        <end position="50"/>
    </location>
</feature>
<dbReference type="Pfam" id="PF07531">
    <property type="entry name" value="TAFH"/>
    <property type="match status" value="1"/>
</dbReference>
<evidence type="ECO:0000256" key="3">
    <source>
        <dbReference type="ARBA" id="ARBA00023015"/>
    </source>
</evidence>
<dbReference type="InterPro" id="IPR037249">
    <property type="entry name" value="TAFH/NHR1_dom_sf"/>
</dbReference>
<protein>
    <submittedName>
        <fullName evidence="8">Transcription initiation factor TFIID subunit 4</fullName>
    </submittedName>
</protein>
<feature type="compositionally biased region" description="Low complexity" evidence="6">
    <location>
        <begin position="154"/>
        <end position="163"/>
    </location>
</feature>
<dbReference type="GO" id="GO:0003677">
    <property type="term" value="F:DNA binding"/>
    <property type="evidence" value="ECO:0007669"/>
    <property type="project" value="TreeGrafter"/>
</dbReference>
<organism evidence="8 9">
    <name type="scientific">Merluccius polli</name>
    <name type="common">Benguela hake</name>
    <name type="synonym">Merluccius cadenati</name>
    <dbReference type="NCBI Taxonomy" id="89951"/>
    <lineage>
        <taxon>Eukaryota</taxon>
        <taxon>Metazoa</taxon>
        <taxon>Chordata</taxon>
        <taxon>Craniata</taxon>
        <taxon>Vertebrata</taxon>
        <taxon>Euteleostomi</taxon>
        <taxon>Actinopterygii</taxon>
        <taxon>Neopterygii</taxon>
        <taxon>Teleostei</taxon>
        <taxon>Neoteleostei</taxon>
        <taxon>Acanthomorphata</taxon>
        <taxon>Zeiogadaria</taxon>
        <taxon>Gadariae</taxon>
        <taxon>Gadiformes</taxon>
        <taxon>Gadoidei</taxon>
        <taxon>Merlucciidae</taxon>
        <taxon>Merluccius</taxon>
    </lineage>
</organism>
<dbReference type="InterPro" id="IPR045144">
    <property type="entry name" value="TAF4"/>
</dbReference>
<feature type="region of interest" description="Disordered" evidence="6">
    <location>
        <begin position="129"/>
        <end position="177"/>
    </location>
</feature>
<dbReference type="SMART" id="SM00549">
    <property type="entry name" value="TAFH"/>
    <property type="match status" value="1"/>
</dbReference>
<dbReference type="AlphaFoldDB" id="A0AA47MDY4"/>
<dbReference type="InterPro" id="IPR009072">
    <property type="entry name" value="Histone-fold"/>
</dbReference>
<comment type="subcellular location">
    <subcellularLocation>
        <location evidence="1">Nucleus</location>
    </subcellularLocation>
</comment>
<reference evidence="8" key="1">
    <citation type="journal article" date="2023" name="Front. Mar. Sci.">
        <title>A new Merluccius polli reference genome to investigate the effects of global change in West African waters.</title>
        <authorList>
            <person name="Mateo J.L."/>
            <person name="Blanco-Fernandez C."/>
            <person name="Garcia-Vazquez E."/>
            <person name="Machado-Schiaffino G."/>
        </authorList>
    </citation>
    <scope>NUCLEOTIDE SEQUENCE</scope>
    <source>
        <strain evidence="8">C29</strain>
        <tissue evidence="8">Fin</tissue>
    </source>
</reference>